<dbReference type="AlphaFoldDB" id="A0A7U3ZGK3"/>
<protein>
    <submittedName>
        <fullName evidence="1">Uncharacterized protein</fullName>
    </submittedName>
</protein>
<dbReference type="Proteomes" id="UP000000493">
    <property type="component" value="Chromosome"/>
</dbReference>
<organism evidence="1 2">
    <name type="scientific">Runella slithyformis (strain ATCC 29530 / DSM 19594 / LMG 11500 / NCIMB 11436 / LSU 4)</name>
    <dbReference type="NCBI Taxonomy" id="761193"/>
    <lineage>
        <taxon>Bacteria</taxon>
        <taxon>Pseudomonadati</taxon>
        <taxon>Bacteroidota</taxon>
        <taxon>Cytophagia</taxon>
        <taxon>Cytophagales</taxon>
        <taxon>Spirosomataceae</taxon>
        <taxon>Runella</taxon>
    </lineage>
</organism>
<dbReference type="EMBL" id="CP002859">
    <property type="protein sequence ID" value="AEI46790.1"/>
    <property type="molecule type" value="Genomic_DNA"/>
</dbReference>
<reference evidence="2" key="1">
    <citation type="submission" date="2011-06" db="EMBL/GenBank/DDBJ databases">
        <title>The complete genome of chromosome of Runella slithyformis DSM 19594.</title>
        <authorList>
            <consortium name="US DOE Joint Genome Institute (JGI-PGF)"/>
            <person name="Lucas S."/>
            <person name="Han J."/>
            <person name="Lapidus A."/>
            <person name="Bruce D."/>
            <person name="Goodwin L."/>
            <person name="Pitluck S."/>
            <person name="Peters L."/>
            <person name="Kyrpides N."/>
            <person name="Mavromatis K."/>
            <person name="Ivanova N."/>
            <person name="Ovchinnikova G."/>
            <person name="Zhang X."/>
            <person name="Misra M."/>
            <person name="Detter J.C."/>
            <person name="Tapia R."/>
            <person name="Han C."/>
            <person name="Land M."/>
            <person name="Hauser L."/>
            <person name="Markowitz V."/>
            <person name="Cheng J.-F."/>
            <person name="Hugenholtz P."/>
            <person name="Woyke T."/>
            <person name="Wu D."/>
            <person name="Tindall B."/>
            <person name="Faehrich R."/>
            <person name="Brambilla E."/>
            <person name="Klenk H.-P."/>
            <person name="Eisen J.A."/>
        </authorList>
    </citation>
    <scope>NUCLEOTIDE SEQUENCE [LARGE SCALE GENOMIC DNA]</scope>
    <source>
        <strain evidence="2">ATCC 29530 / DSM 19594 / LMG 11500 / NCIMB 11436 / LSU 4</strain>
    </source>
</reference>
<reference evidence="1 2" key="2">
    <citation type="journal article" date="2012" name="Stand. Genomic Sci.">
        <title>Complete genome sequence of the aquatic bacterium Runella slithyformis type strain (LSU 4(T)).</title>
        <authorList>
            <person name="Copeland A."/>
            <person name="Zhang X."/>
            <person name="Misra M."/>
            <person name="Lapidus A."/>
            <person name="Nolan M."/>
            <person name="Lucas S."/>
            <person name="Deshpande S."/>
            <person name="Cheng J.F."/>
            <person name="Tapia R."/>
            <person name="Goodwin L.A."/>
            <person name="Pitluck S."/>
            <person name="Liolios K."/>
            <person name="Pagani I."/>
            <person name="Ivanova N."/>
            <person name="Mikhailova N."/>
            <person name="Pati A."/>
            <person name="Chen A."/>
            <person name="Palaniappan K."/>
            <person name="Land M."/>
            <person name="Hauser L."/>
            <person name="Pan C."/>
            <person name="Jeffries C.D."/>
            <person name="Detter J.C."/>
            <person name="Brambilla E.M."/>
            <person name="Rohde M."/>
            <person name="Djao O.D."/>
            <person name="Goker M."/>
            <person name="Sikorski J."/>
            <person name="Tindall B.J."/>
            <person name="Woyke T."/>
            <person name="Bristow J."/>
            <person name="Eisen J.A."/>
            <person name="Markowitz V."/>
            <person name="Hugenholtz P."/>
            <person name="Kyrpides N.C."/>
            <person name="Klenk H.P."/>
            <person name="Mavromatis K."/>
        </authorList>
    </citation>
    <scope>NUCLEOTIDE SEQUENCE [LARGE SCALE GENOMIC DNA]</scope>
    <source>
        <strain evidence="2">ATCC 29530 / DSM 19594 / LMG 11500 / NCIMB 11436 / LSU 4</strain>
    </source>
</reference>
<keyword evidence="2" id="KW-1185">Reference proteome</keyword>
<name>A0A7U3ZGK3_RUNSL</name>
<proteinExistence type="predicted"/>
<gene>
    <name evidence="1" type="ordered locus">Runsl_0338</name>
</gene>
<dbReference type="RefSeq" id="WP_013926115.1">
    <property type="nucleotide sequence ID" value="NC_015703.1"/>
</dbReference>
<evidence type="ECO:0000313" key="1">
    <source>
        <dbReference type="EMBL" id="AEI46790.1"/>
    </source>
</evidence>
<dbReference type="KEGG" id="rsi:Runsl_0338"/>
<sequence>MAKKLGIGKLKRVLRIDEDTLDVYLRYYAQEIEYEQLTETQCDILERYRKAWALYCMGRTDEMVRSQLMRDYNIQERQARYIFEESKFIHGKLDQVDKDGRRAASMAFYDLMANMAMKEKQYETAVIARDKADKLAKLHESDELGFTPEDFMRTAKFVFINNVNVLKKQQMDLDE</sequence>
<evidence type="ECO:0000313" key="2">
    <source>
        <dbReference type="Proteomes" id="UP000000493"/>
    </source>
</evidence>
<accession>A0A7U3ZGK3</accession>